<name>A0A1E5D6Z0_9VIBR</name>
<accession>A0A1E5D6Z0</accession>
<evidence type="ECO:0000313" key="2">
    <source>
        <dbReference type="Proteomes" id="UP000094165"/>
    </source>
</evidence>
<evidence type="ECO:0000313" key="1">
    <source>
        <dbReference type="EMBL" id="OEE79394.1"/>
    </source>
</evidence>
<dbReference type="AlphaFoldDB" id="A0A1E5D6Z0"/>
<dbReference type="Proteomes" id="UP000094165">
    <property type="component" value="Unassembled WGS sequence"/>
</dbReference>
<dbReference type="RefSeq" id="WP_017052759.1">
    <property type="nucleotide sequence ID" value="NZ_AJYW02000025.1"/>
</dbReference>
<comment type="caution">
    <text evidence="1">The sequence shown here is derived from an EMBL/GenBank/DDBJ whole genome shotgun (WGS) entry which is preliminary data.</text>
</comment>
<dbReference type="EMBL" id="AJYW02000025">
    <property type="protein sequence ID" value="OEE79394.1"/>
    <property type="molecule type" value="Genomic_DNA"/>
</dbReference>
<sequence>MNNIDNLLEQVGEVQATCKTAYRLRMGGSQQALQALRAKGYVYKLVVLTTGEELKLWVQAN</sequence>
<keyword evidence="2" id="KW-1185">Reference proteome</keyword>
<reference evidence="1 2" key="1">
    <citation type="journal article" date="2012" name="Science">
        <title>Ecological populations of bacteria act as socially cohesive units of antibiotic production and resistance.</title>
        <authorList>
            <person name="Cordero O.X."/>
            <person name="Wildschutte H."/>
            <person name="Kirkup B."/>
            <person name="Proehl S."/>
            <person name="Ngo L."/>
            <person name="Hussain F."/>
            <person name="Le Roux F."/>
            <person name="Mincer T."/>
            <person name="Polz M.F."/>
        </authorList>
    </citation>
    <scope>NUCLEOTIDE SEQUENCE [LARGE SCALE GENOMIC DNA]</scope>
    <source>
        <strain evidence="1 2">FF-238</strain>
    </source>
</reference>
<protein>
    <submittedName>
        <fullName evidence="1">Uncharacterized protein</fullName>
    </submittedName>
</protein>
<organism evidence="1 2">
    <name type="scientific">Vibrio genomosp. F6 str. FF-238</name>
    <dbReference type="NCBI Taxonomy" id="1191298"/>
    <lineage>
        <taxon>Bacteria</taxon>
        <taxon>Pseudomonadati</taxon>
        <taxon>Pseudomonadota</taxon>
        <taxon>Gammaproteobacteria</taxon>
        <taxon>Vibrionales</taxon>
        <taxon>Vibrionaceae</taxon>
        <taxon>Vibrio</taxon>
    </lineage>
</organism>
<gene>
    <name evidence="1" type="ORF">A130_11390</name>
</gene>
<proteinExistence type="predicted"/>